<gene>
    <name evidence="3" type="ORF">B0T26DRAFT_802622</name>
</gene>
<organism evidence="3 4">
    <name type="scientific">Lasiosphaeria miniovina</name>
    <dbReference type="NCBI Taxonomy" id="1954250"/>
    <lineage>
        <taxon>Eukaryota</taxon>
        <taxon>Fungi</taxon>
        <taxon>Dikarya</taxon>
        <taxon>Ascomycota</taxon>
        <taxon>Pezizomycotina</taxon>
        <taxon>Sordariomycetes</taxon>
        <taxon>Sordariomycetidae</taxon>
        <taxon>Sordariales</taxon>
        <taxon>Lasiosphaeriaceae</taxon>
        <taxon>Lasiosphaeria</taxon>
    </lineage>
</organism>
<feature type="region of interest" description="Disordered" evidence="1">
    <location>
        <begin position="417"/>
        <end position="440"/>
    </location>
</feature>
<accession>A0AA40AKG1</accession>
<dbReference type="GeneID" id="85330325"/>
<keyword evidence="4" id="KW-1185">Reference proteome</keyword>
<protein>
    <submittedName>
        <fullName evidence="3">Uncharacterized protein</fullName>
    </submittedName>
</protein>
<name>A0AA40AKG1_9PEZI</name>
<feature type="signal peptide" evidence="2">
    <location>
        <begin position="1"/>
        <end position="18"/>
    </location>
</feature>
<dbReference type="Proteomes" id="UP001172101">
    <property type="component" value="Unassembled WGS sequence"/>
</dbReference>
<feature type="chain" id="PRO_5041423338" evidence="2">
    <location>
        <begin position="19"/>
        <end position="588"/>
    </location>
</feature>
<evidence type="ECO:0000313" key="4">
    <source>
        <dbReference type="Proteomes" id="UP001172101"/>
    </source>
</evidence>
<evidence type="ECO:0000313" key="3">
    <source>
        <dbReference type="EMBL" id="KAK0717506.1"/>
    </source>
</evidence>
<dbReference type="RefSeq" id="XP_060296299.1">
    <property type="nucleotide sequence ID" value="XM_060447055.1"/>
</dbReference>
<keyword evidence="2" id="KW-0732">Signal</keyword>
<dbReference type="EMBL" id="JAUIRO010000004">
    <property type="protein sequence ID" value="KAK0717506.1"/>
    <property type="molecule type" value="Genomic_DNA"/>
</dbReference>
<comment type="caution">
    <text evidence="3">The sequence shown here is derived from an EMBL/GenBank/DDBJ whole genome shotgun (WGS) entry which is preliminary data.</text>
</comment>
<reference evidence="3" key="1">
    <citation type="submission" date="2023-06" db="EMBL/GenBank/DDBJ databases">
        <title>Genome-scale phylogeny and comparative genomics of the fungal order Sordariales.</title>
        <authorList>
            <consortium name="Lawrence Berkeley National Laboratory"/>
            <person name="Hensen N."/>
            <person name="Bonometti L."/>
            <person name="Westerberg I."/>
            <person name="Brannstrom I.O."/>
            <person name="Guillou S."/>
            <person name="Cros-Aarteil S."/>
            <person name="Calhoun S."/>
            <person name="Haridas S."/>
            <person name="Kuo A."/>
            <person name="Mondo S."/>
            <person name="Pangilinan J."/>
            <person name="Riley R."/>
            <person name="LaButti K."/>
            <person name="Andreopoulos B."/>
            <person name="Lipzen A."/>
            <person name="Chen C."/>
            <person name="Yanf M."/>
            <person name="Daum C."/>
            <person name="Ng V."/>
            <person name="Clum A."/>
            <person name="Steindorff A."/>
            <person name="Ohm R."/>
            <person name="Martin F."/>
            <person name="Silar P."/>
            <person name="Natvig D."/>
            <person name="Lalanne C."/>
            <person name="Gautier V."/>
            <person name="Ament-velasquez S.L."/>
            <person name="Kruys A."/>
            <person name="Hutchinson M.I."/>
            <person name="Powell A.J."/>
            <person name="Barry K."/>
            <person name="Miller A.N."/>
            <person name="Grigoriev I.V."/>
            <person name="Debuchy R."/>
            <person name="Gladieux P."/>
            <person name="Thoren M.H."/>
            <person name="Johannesson H."/>
        </authorList>
    </citation>
    <scope>NUCLEOTIDE SEQUENCE</scope>
    <source>
        <strain evidence="3">SMH2392-1A</strain>
    </source>
</reference>
<dbReference type="AlphaFoldDB" id="A0AA40AKG1"/>
<evidence type="ECO:0000256" key="1">
    <source>
        <dbReference type="SAM" id="MobiDB-lite"/>
    </source>
</evidence>
<feature type="compositionally biased region" description="Low complexity" evidence="1">
    <location>
        <begin position="417"/>
        <end position="434"/>
    </location>
</feature>
<sequence length="588" mass="60594">MRPSRLAAFALRLSQALAAGGCSTSDACLRAVEIAVPGRNGTADCLSFFSVTVTPPTRTHTTTRTVTSTNRNATITAEKARATAAEHELGYRGFDEFAFGRALENRQLTATATSTPAYASPCSSVAAFSSACSCLGISHATTTAAAELTTSTFTLTKTVANATVPPFPANHTLLRNSTAVRFGKTTSSKSLPKGKQPTKLTTASKPATAVAYYTTGTDTRGRLGGSDSRPPKLSPSSASTGSLGDGGATKFSLNNSTAPLLADSTAPTIHVLNTTTITTTIPAPFWANTTSPASLASNSTYGRYVNSSTAAPVTSSANAASYRKLNATVIDLLARNTTAAAKWLNATRPGRDMLLANSTRPVWLNTSMHTQPANTTAGRWLNTTATAMLANTTATARWLNTTTATARWLNTTTTRWLNTSTPASTPTSTPTATTDSSCGETASPFELQVAQPGGVFDGWFVALSGDGLLFTRGGGSAFSVEASGHLCAVGLLDGDGRPAVAAVGKRERDASSAVWLLQQGMLAALGDSYSAVRCVAAGELVCAAANVTGTPARHWLGCGIQLDLSTDEGAVVPARGLNCTALALKVVV</sequence>
<evidence type="ECO:0000256" key="2">
    <source>
        <dbReference type="SAM" id="SignalP"/>
    </source>
</evidence>
<feature type="region of interest" description="Disordered" evidence="1">
    <location>
        <begin position="183"/>
        <end position="248"/>
    </location>
</feature>
<proteinExistence type="predicted"/>